<organism evidence="1 2">
    <name type="scientific">Liparis tanakae</name>
    <name type="common">Tanaka's snailfish</name>
    <dbReference type="NCBI Taxonomy" id="230148"/>
    <lineage>
        <taxon>Eukaryota</taxon>
        <taxon>Metazoa</taxon>
        <taxon>Chordata</taxon>
        <taxon>Craniata</taxon>
        <taxon>Vertebrata</taxon>
        <taxon>Euteleostomi</taxon>
        <taxon>Actinopterygii</taxon>
        <taxon>Neopterygii</taxon>
        <taxon>Teleostei</taxon>
        <taxon>Neoteleostei</taxon>
        <taxon>Acanthomorphata</taxon>
        <taxon>Eupercaria</taxon>
        <taxon>Perciformes</taxon>
        <taxon>Cottioidei</taxon>
        <taxon>Cottales</taxon>
        <taxon>Liparidae</taxon>
        <taxon>Liparis</taxon>
    </lineage>
</organism>
<dbReference type="AlphaFoldDB" id="A0A4Z2I1R9"/>
<proteinExistence type="predicted"/>
<evidence type="ECO:0000313" key="1">
    <source>
        <dbReference type="EMBL" id="TNN72016.1"/>
    </source>
</evidence>
<keyword evidence="2" id="KW-1185">Reference proteome</keyword>
<accession>A0A4Z2I1R9</accession>
<dbReference type="EMBL" id="SRLO01000143">
    <property type="protein sequence ID" value="TNN72016.1"/>
    <property type="molecule type" value="Genomic_DNA"/>
</dbReference>
<dbReference type="Proteomes" id="UP000314294">
    <property type="component" value="Unassembled WGS sequence"/>
</dbReference>
<evidence type="ECO:0000313" key="2">
    <source>
        <dbReference type="Proteomes" id="UP000314294"/>
    </source>
</evidence>
<sequence length="125" mass="13866">MDSEVVDVLKGLHGAPHQTCNMRRCVCSEPLRSGALWSYLAESELEEETRLKILIMAILQSSTVGNNNRSGNIRMRLCTGNLPSLQVKEQHSSRETGLPGVVDLSHFNIKGSSERGSFREVRPSE</sequence>
<protein>
    <submittedName>
        <fullName evidence="1">Uncharacterized protein</fullName>
    </submittedName>
</protein>
<name>A0A4Z2I1R9_9TELE</name>
<comment type="caution">
    <text evidence="1">The sequence shown here is derived from an EMBL/GenBank/DDBJ whole genome shotgun (WGS) entry which is preliminary data.</text>
</comment>
<gene>
    <name evidence="1" type="ORF">EYF80_017804</name>
</gene>
<reference evidence="1 2" key="1">
    <citation type="submission" date="2019-03" db="EMBL/GenBank/DDBJ databases">
        <title>First draft genome of Liparis tanakae, snailfish: a comprehensive survey of snailfish specific genes.</title>
        <authorList>
            <person name="Kim W."/>
            <person name="Song I."/>
            <person name="Jeong J.-H."/>
            <person name="Kim D."/>
            <person name="Kim S."/>
            <person name="Ryu S."/>
            <person name="Song J.Y."/>
            <person name="Lee S.K."/>
        </authorList>
    </citation>
    <scope>NUCLEOTIDE SEQUENCE [LARGE SCALE GENOMIC DNA]</scope>
    <source>
        <tissue evidence="1">Muscle</tissue>
    </source>
</reference>